<dbReference type="OrthoDB" id="3235770at2759"/>
<accession>A0A060S3Q3</accession>
<comment type="caution">
    <text evidence="3">The sequence shown here is derived from an EMBL/GenBank/DDBJ whole genome shotgun (WGS) entry which is preliminary data.</text>
</comment>
<feature type="region of interest" description="Disordered" evidence="1">
    <location>
        <begin position="440"/>
        <end position="496"/>
    </location>
</feature>
<keyword evidence="4" id="KW-1185">Reference proteome</keyword>
<evidence type="ECO:0000256" key="2">
    <source>
        <dbReference type="SAM" id="SignalP"/>
    </source>
</evidence>
<organism evidence="3 4">
    <name type="scientific">Pycnoporus cinnabarinus</name>
    <name type="common">Cinnabar-red polypore</name>
    <name type="synonym">Trametes cinnabarina</name>
    <dbReference type="NCBI Taxonomy" id="5643"/>
    <lineage>
        <taxon>Eukaryota</taxon>
        <taxon>Fungi</taxon>
        <taxon>Dikarya</taxon>
        <taxon>Basidiomycota</taxon>
        <taxon>Agaricomycotina</taxon>
        <taxon>Agaricomycetes</taxon>
        <taxon>Polyporales</taxon>
        <taxon>Polyporaceae</taxon>
        <taxon>Trametes</taxon>
    </lineage>
</organism>
<dbReference type="STRING" id="5643.A0A060S3Q3"/>
<reference evidence="3" key="1">
    <citation type="submission" date="2014-01" db="EMBL/GenBank/DDBJ databases">
        <title>The genome of the white-rot fungus Pycnoporus cinnabarinus: a basidiomycete model with a versatile arsenal for lignocellulosic biomass breakdown.</title>
        <authorList>
            <person name="Levasseur A."/>
            <person name="Lomascolo A."/>
            <person name="Ruiz-Duenas F.J."/>
            <person name="Uzan E."/>
            <person name="Piumi F."/>
            <person name="Kues U."/>
            <person name="Ram A.F.J."/>
            <person name="Murat C."/>
            <person name="Haon M."/>
            <person name="Benoit I."/>
            <person name="Arfi Y."/>
            <person name="Chevret D."/>
            <person name="Drula E."/>
            <person name="Kwon M.J."/>
            <person name="Gouret P."/>
            <person name="Lesage-Meessen L."/>
            <person name="Lombard V."/>
            <person name="Mariette J."/>
            <person name="Noirot C."/>
            <person name="Park J."/>
            <person name="Patyshakuliyeva A."/>
            <person name="Wieneger R.A.B."/>
            <person name="Wosten H.A.B."/>
            <person name="Martin F."/>
            <person name="Coutinho P.M."/>
            <person name="de Vries R."/>
            <person name="Martinez A.T."/>
            <person name="Klopp C."/>
            <person name="Pontarotti P."/>
            <person name="Henrissat B."/>
            <person name="Record E."/>
        </authorList>
    </citation>
    <scope>NUCLEOTIDE SEQUENCE [LARGE SCALE GENOMIC DNA]</scope>
    <source>
        <strain evidence="3">BRFM137</strain>
    </source>
</reference>
<feature type="compositionally biased region" description="Basic and acidic residues" evidence="1">
    <location>
        <begin position="458"/>
        <end position="468"/>
    </location>
</feature>
<feature type="signal peptide" evidence="2">
    <location>
        <begin position="1"/>
        <end position="28"/>
    </location>
</feature>
<evidence type="ECO:0000313" key="4">
    <source>
        <dbReference type="Proteomes" id="UP000029665"/>
    </source>
</evidence>
<dbReference type="HOGENOM" id="CLU_016903_0_0_1"/>
<dbReference type="Proteomes" id="UP000029665">
    <property type="component" value="Unassembled WGS sequence"/>
</dbReference>
<dbReference type="InterPro" id="IPR021047">
    <property type="entry name" value="Mannosyltransferase_CMT1"/>
</dbReference>
<dbReference type="EMBL" id="CCBP010000028">
    <property type="protein sequence ID" value="CDO68940.1"/>
    <property type="molecule type" value="Genomic_DNA"/>
</dbReference>
<gene>
    <name evidence="3" type="ORF">BN946_scf185000.g83</name>
</gene>
<evidence type="ECO:0000313" key="3">
    <source>
        <dbReference type="EMBL" id="CDO68940.1"/>
    </source>
</evidence>
<dbReference type="AlphaFoldDB" id="A0A060S3Q3"/>
<dbReference type="OMA" id="KFHRVIW"/>
<feature type="chain" id="PRO_5001586788" description="Glycosyltransferase Family 69 protein" evidence="2">
    <location>
        <begin position="29"/>
        <end position="596"/>
    </location>
</feature>
<evidence type="ECO:0008006" key="5">
    <source>
        <dbReference type="Google" id="ProtNLM"/>
    </source>
</evidence>
<proteinExistence type="predicted"/>
<dbReference type="PANTHER" id="PTHR34144">
    <property type="entry name" value="CHROMOSOME 8, WHOLE GENOME SHOTGUN SEQUENCE"/>
    <property type="match status" value="1"/>
</dbReference>
<name>A0A060S3Q3_PYCCI</name>
<dbReference type="Pfam" id="PF11735">
    <property type="entry name" value="CAP59_mtransfer"/>
    <property type="match status" value="1"/>
</dbReference>
<evidence type="ECO:0000256" key="1">
    <source>
        <dbReference type="SAM" id="MobiDB-lite"/>
    </source>
</evidence>
<sequence length="596" mass="67022">MAVALRRRTVLRILALAGFAFLVKLLVSSPSSSASVAAFYSSSDPKEIRKQNVLDIVTGADKQLDARKHAFLQARLGRDERPDLFSDIINDGVQDYWERFQKPYILDPATSHMDEQTVLSAIEQLLTLNGWVAALCPTLTRPFGQNKYEDAYEDLARQNQLYFVGMVIHSADHFLVDQLAVIVQLAKRLGPSNIFVSMLDYSSSDSTETLTDLCEAVLTLLGVPFRIRRVPGMTEDPSAAYYPLEEAYTRNLVLEPLHELYERRNIKFHRVIWLKGFTCPNDILETIKVSIVNEAAMVCGMDWAEHNGFFIFSDRWRTRDINGDQFRQSKSSAISESSLTSVPPRDTTSAQRYIQHLPFQVFCCESGTHVVDPAQSYYAGISYRAGTDYFNTTASHDDIPERDPDAPCLDSTQAWFCRDLWVWKAKEGMKAFDPDVAAAAAAETPRQRKRAPVEPEELAPRQADKPQDDADANAGSDYDASDLPIADPPDTYEEADSQRLTIPNAVFLAARILVNPRCVTTYAGVSHTQLALDLFGPPDREEEREAARQDVLDEWEGAPDNFVCQEQRTTGGRRAAKTQRRMSFSIHRELEETLAS</sequence>
<keyword evidence="2" id="KW-0732">Signal</keyword>
<protein>
    <recommendedName>
        <fullName evidence="5">Glycosyltransferase Family 69 protein</fullName>
    </recommendedName>
</protein>
<dbReference type="PANTHER" id="PTHR34144:SF2">
    <property type="entry name" value="CAPSULAR ASSOCIATED PROTEIN"/>
    <property type="match status" value="1"/>
</dbReference>